<protein>
    <submittedName>
        <fullName evidence="2">Uncharacterized protein</fullName>
    </submittedName>
</protein>
<evidence type="ECO:0000313" key="3">
    <source>
        <dbReference type="Proteomes" id="UP000784294"/>
    </source>
</evidence>
<gene>
    <name evidence="2" type="ORF">PXEA_LOCUS33903</name>
</gene>
<evidence type="ECO:0000256" key="1">
    <source>
        <dbReference type="SAM" id="MobiDB-lite"/>
    </source>
</evidence>
<reference evidence="2" key="1">
    <citation type="submission" date="2018-11" db="EMBL/GenBank/DDBJ databases">
        <authorList>
            <consortium name="Pathogen Informatics"/>
        </authorList>
    </citation>
    <scope>NUCLEOTIDE SEQUENCE</scope>
</reference>
<dbReference type="EMBL" id="CAAALY010265025">
    <property type="protein sequence ID" value="VEL40463.1"/>
    <property type="molecule type" value="Genomic_DNA"/>
</dbReference>
<dbReference type="AlphaFoldDB" id="A0A448XMR8"/>
<dbReference type="Proteomes" id="UP000784294">
    <property type="component" value="Unassembled WGS sequence"/>
</dbReference>
<feature type="region of interest" description="Disordered" evidence="1">
    <location>
        <begin position="99"/>
        <end position="143"/>
    </location>
</feature>
<name>A0A448XMR8_9PLAT</name>
<feature type="compositionally biased region" description="Polar residues" evidence="1">
    <location>
        <begin position="132"/>
        <end position="143"/>
    </location>
</feature>
<comment type="caution">
    <text evidence="2">The sequence shown here is derived from an EMBL/GenBank/DDBJ whole genome shotgun (WGS) entry which is preliminary data.</text>
</comment>
<keyword evidence="3" id="KW-1185">Reference proteome</keyword>
<evidence type="ECO:0000313" key="2">
    <source>
        <dbReference type="EMBL" id="VEL40463.1"/>
    </source>
</evidence>
<sequence>MDLVKSAVPDLRCILLLEASSSRPQAVAQIPSPADKWPVIGFLFSGPEDLVDRNRRNKTEVTLKAGDKRNFCLRDQLASCPRRRYHRDCRPAPKICKVASSQPHHSTEHDRHLTLWAPDGHGGALKQGPASRLSSQLSNLQDT</sequence>
<proteinExistence type="predicted"/>
<accession>A0A448XMR8</accession>
<organism evidence="2 3">
    <name type="scientific">Protopolystoma xenopodis</name>
    <dbReference type="NCBI Taxonomy" id="117903"/>
    <lineage>
        <taxon>Eukaryota</taxon>
        <taxon>Metazoa</taxon>
        <taxon>Spiralia</taxon>
        <taxon>Lophotrochozoa</taxon>
        <taxon>Platyhelminthes</taxon>
        <taxon>Monogenea</taxon>
        <taxon>Polyopisthocotylea</taxon>
        <taxon>Polystomatidea</taxon>
        <taxon>Polystomatidae</taxon>
        <taxon>Protopolystoma</taxon>
    </lineage>
</organism>